<gene>
    <name evidence="2" type="ORF">NIIDMKKI_31920</name>
</gene>
<organism evidence="2 3">
    <name type="scientific">Mycobacterium kansasii</name>
    <dbReference type="NCBI Taxonomy" id="1768"/>
    <lineage>
        <taxon>Bacteria</taxon>
        <taxon>Bacillati</taxon>
        <taxon>Actinomycetota</taxon>
        <taxon>Actinomycetes</taxon>
        <taxon>Mycobacteriales</taxon>
        <taxon>Mycobacteriaceae</taxon>
        <taxon>Mycobacterium</taxon>
    </lineage>
</organism>
<reference evidence="2 3" key="1">
    <citation type="submission" date="2020-07" db="EMBL/GenBank/DDBJ databases">
        <title>Mycobacterium kansasii (former subtype) with zoonotic potential isolated from diseased indoor pet cat, Japan.</title>
        <authorList>
            <person name="Fukano H."/>
            <person name="Terazono T."/>
            <person name="Hoshino Y."/>
        </authorList>
    </citation>
    <scope>NUCLEOTIDE SEQUENCE [LARGE SCALE GENOMIC DNA]</scope>
    <source>
        <strain evidence="2 3">Kuro-I</strain>
    </source>
</reference>
<dbReference type="Pfam" id="PF20791">
    <property type="entry name" value="Acyl-ACP_TE_C"/>
    <property type="match status" value="1"/>
</dbReference>
<evidence type="ECO:0000259" key="1">
    <source>
        <dbReference type="Pfam" id="PF20791"/>
    </source>
</evidence>
<evidence type="ECO:0000313" key="3">
    <source>
        <dbReference type="Proteomes" id="UP000516380"/>
    </source>
</evidence>
<dbReference type="Proteomes" id="UP000516380">
    <property type="component" value="Chromosome"/>
</dbReference>
<feature type="domain" description="Acyl-ACP thioesterase-like C-terminal" evidence="1">
    <location>
        <begin position="2"/>
        <end position="62"/>
    </location>
</feature>
<accession>A0A7G1IAE4</accession>
<dbReference type="AlphaFoldDB" id="A0A7G1IAE4"/>
<sequence length="85" mass="9680">MRRTDIDPFEHVNNTIYWHGIVEVLGQLPAGAELTSAPHRVVLEYRSPIKYGEAVTIRSNQRDGRIRMHFVVGDDVRAAALVRKL</sequence>
<name>A0A7G1IAE4_MYCKA</name>
<dbReference type="SUPFAM" id="SSF54637">
    <property type="entry name" value="Thioesterase/thiol ester dehydrase-isomerase"/>
    <property type="match status" value="1"/>
</dbReference>
<keyword evidence="3" id="KW-1185">Reference proteome</keyword>
<dbReference type="EMBL" id="AP023343">
    <property type="protein sequence ID" value="BCI87986.1"/>
    <property type="molecule type" value="Genomic_DNA"/>
</dbReference>
<protein>
    <recommendedName>
        <fullName evidence="1">Acyl-ACP thioesterase-like C-terminal domain-containing protein</fullName>
    </recommendedName>
</protein>
<dbReference type="Gene3D" id="3.10.129.10">
    <property type="entry name" value="Hotdog Thioesterase"/>
    <property type="match status" value="1"/>
</dbReference>
<dbReference type="InterPro" id="IPR049427">
    <property type="entry name" value="Acyl-ACP_TE_C"/>
</dbReference>
<dbReference type="InterPro" id="IPR029069">
    <property type="entry name" value="HotDog_dom_sf"/>
</dbReference>
<evidence type="ECO:0000313" key="2">
    <source>
        <dbReference type="EMBL" id="BCI87986.1"/>
    </source>
</evidence>
<proteinExistence type="predicted"/>